<dbReference type="Pfam" id="PF00873">
    <property type="entry name" value="ACR_tran"/>
    <property type="match status" value="1"/>
</dbReference>
<feature type="transmembrane region" description="Helical" evidence="1">
    <location>
        <begin position="340"/>
        <end position="360"/>
    </location>
</feature>
<keyword evidence="1" id="KW-1133">Transmembrane helix</keyword>
<dbReference type="PANTHER" id="PTHR32063">
    <property type="match status" value="1"/>
</dbReference>
<dbReference type="Gene3D" id="3.30.2090.10">
    <property type="entry name" value="Multidrug efflux transporter AcrB TolC docking domain, DN and DC subdomains"/>
    <property type="match status" value="2"/>
</dbReference>
<feature type="transmembrane region" description="Helical" evidence="1">
    <location>
        <begin position="468"/>
        <end position="488"/>
    </location>
</feature>
<accession>A0A1Y2K0J0</accession>
<dbReference type="Gene3D" id="3.30.70.1440">
    <property type="entry name" value="Multidrug efflux transporter AcrB pore domain"/>
    <property type="match status" value="1"/>
</dbReference>
<dbReference type="RefSeq" id="WP_085443432.1">
    <property type="nucleotide sequence ID" value="NZ_LVJN01000020.1"/>
</dbReference>
<dbReference type="GO" id="GO:0042910">
    <property type="term" value="F:xenobiotic transmembrane transporter activity"/>
    <property type="evidence" value="ECO:0007669"/>
    <property type="project" value="TreeGrafter"/>
</dbReference>
<feature type="transmembrane region" description="Helical" evidence="1">
    <location>
        <begin position="922"/>
        <end position="946"/>
    </location>
</feature>
<reference evidence="2 3" key="1">
    <citation type="journal article" date="2016" name="BMC Genomics">
        <title>Combined genomic and structural analyses of a cultured magnetotactic bacterium reveals its niche adaptation to a dynamic environment.</title>
        <authorList>
            <person name="Araujo A.C."/>
            <person name="Morillo V."/>
            <person name="Cypriano J."/>
            <person name="Teixeira L.C."/>
            <person name="Leao P."/>
            <person name="Lyra S."/>
            <person name="Almeida L.G."/>
            <person name="Bazylinski D.A."/>
            <person name="Vasconcellos A.T."/>
            <person name="Abreu F."/>
            <person name="Lins U."/>
        </authorList>
    </citation>
    <scope>NUCLEOTIDE SEQUENCE [LARGE SCALE GENOMIC DNA]</scope>
    <source>
        <strain evidence="2 3">IT-1</strain>
    </source>
</reference>
<dbReference type="PRINTS" id="PR00702">
    <property type="entry name" value="ACRIFLAVINRP"/>
</dbReference>
<dbReference type="Proteomes" id="UP000194003">
    <property type="component" value="Unassembled WGS sequence"/>
</dbReference>
<feature type="transmembrane region" description="Helical" evidence="1">
    <location>
        <begin position="869"/>
        <end position="888"/>
    </location>
</feature>
<keyword evidence="1" id="KW-0812">Transmembrane</keyword>
<comment type="caution">
    <text evidence="2">The sequence shown here is derived from an EMBL/GenBank/DDBJ whole genome shotgun (WGS) entry which is preliminary data.</text>
</comment>
<dbReference type="AlphaFoldDB" id="A0A1Y2K0J0"/>
<dbReference type="SUPFAM" id="SSF82866">
    <property type="entry name" value="Multidrug efflux transporter AcrB transmembrane domain"/>
    <property type="match status" value="2"/>
</dbReference>
<organism evidence="2 3">
    <name type="scientific">Magnetofaba australis IT-1</name>
    <dbReference type="NCBI Taxonomy" id="1434232"/>
    <lineage>
        <taxon>Bacteria</taxon>
        <taxon>Pseudomonadati</taxon>
        <taxon>Pseudomonadota</taxon>
        <taxon>Magnetococcia</taxon>
        <taxon>Magnetococcales</taxon>
        <taxon>Magnetococcaceae</taxon>
        <taxon>Magnetofaba</taxon>
    </lineage>
</organism>
<feature type="transmembrane region" description="Helical" evidence="1">
    <location>
        <begin position="1001"/>
        <end position="1024"/>
    </location>
</feature>
<feature type="transmembrane region" description="Helical" evidence="1">
    <location>
        <begin position="367"/>
        <end position="386"/>
    </location>
</feature>
<proteinExistence type="predicted"/>
<evidence type="ECO:0000256" key="1">
    <source>
        <dbReference type="SAM" id="Phobius"/>
    </source>
</evidence>
<dbReference type="InterPro" id="IPR001036">
    <property type="entry name" value="Acrflvin-R"/>
</dbReference>
<dbReference type="SUPFAM" id="SSF82714">
    <property type="entry name" value="Multidrug efflux transporter AcrB TolC docking domain, DN and DC subdomains"/>
    <property type="match status" value="2"/>
</dbReference>
<feature type="transmembrane region" description="Helical" evidence="1">
    <location>
        <begin position="437"/>
        <end position="462"/>
    </location>
</feature>
<dbReference type="PANTHER" id="PTHR32063:SF33">
    <property type="entry name" value="RND SUPERFAMILY EFFLUX PUMP PERMEASE COMPONENT"/>
    <property type="match status" value="1"/>
</dbReference>
<dbReference type="OrthoDB" id="9798415at2"/>
<gene>
    <name evidence="2" type="ORF">MAIT1_01546</name>
</gene>
<dbReference type="EMBL" id="LVJN01000020">
    <property type="protein sequence ID" value="OSM01550.1"/>
    <property type="molecule type" value="Genomic_DNA"/>
</dbReference>
<feature type="transmembrane region" description="Helical" evidence="1">
    <location>
        <begin position="12"/>
        <end position="30"/>
    </location>
</feature>
<evidence type="ECO:0000313" key="2">
    <source>
        <dbReference type="EMBL" id="OSM01550.1"/>
    </source>
</evidence>
<keyword evidence="1" id="KW-0472">Membrane</keyword>
<feature type="transmembrane region" description="Helical" evidence="1">
    <location>
        <begin position="392"/>
        <end position="416"/>
    </location>
</feature>
<name>A0A1Y2K0J0_9PROT</name>
<dbReference type="SUPFAM" id="SSF82693">
    <property type="entry name" value="Multidrug efflux transporter AcrB pore domain, PN1, PN2, PC1 and PC2 subdomains"/>
    <property type="match status" value="3"/>
</dbReference>
<dbReference type="Gene3D" id="1.20.1640.10">
    <property type="entry name" value="Multidrug efflux transporter AcrB transmembrane domain"/>
    <property type="match status" value="2"/>
</dbReference>
<dbReference type="Gene3D" id="3.30.70.1430">
    <property type="entry name" value="Multidrug efflux transporter AcrB pore domain"/>
    <property type="match status" value="2"/>
</dbReference>
<feature type="transmembrane region" description="Helical" evidence="1">
    <location>
        <begin position="967"/>
        <end position="989"/>
    </location>
</feature>
<dbReference type="GO" id="GO:0005886">
    <property type="term" value="C:plasma membrane"/>
    <property type="evidence" value="ECO:0007669"/>
    <property type="project" value="TreeGrafter"/>
</dbReference>
<evidence type="ECO:0000313" key="3">
    <source>
        <dbReference type="Proteomes" id="UP000194003"/>
    </source>
</evidence>
<dbReference type="InterPro" id="IPR027463">
    <property type="entry name" value="AcrB_DN_DC_subdom"/>
</dbReference>
<keyword evidence="3" id="KW-1185">Reference proteome</keyword>
<dbReference type="Gene3D" id="3.30.70.1320">
    <property type="entry name" value="Multidrug efflux transporter AcrB pore domain like"/>
    <property type="match status" value="1"/>
</dbReference>
<dbReference type="STRING" id="1434232.MAIT1_01546"/>
<feature type="transmembrane region" description="Helical" evidence="1">
    <location>
        <begin position="532"/>
        <end position="550"/>
    </location>
</feature>
<sequence length="1042" mass="113467">MLRGFLSNHVFANLTFAVILIIGVISYFLLPRQQDPEMNFNWIDITTVLPGGASEDVEKLVTDVLEEAIEGVDDIRFVISSSRDSVSNILVRFRELDPLVYNKRLADLRREIQNKERELPEEAEDPKLLEITSSNGFPTVSLVASGQARGENLRRETRRIVRQLERLSGVDAVQAMGLDEPELHIEFDVHKLAAAGVSPSTLSDLIAARFKDFSAGSARIGSESWVLRLHGVSSDPDALARWPIPDSLRRIGAAPQLGALTLGDVATVSRARSVSTATASINGQPGILLNLTKQANVNVLELTERVRDYVEEYNKLTDVTGVKLTLANDSTYFVRDVLSVMQTNALLGLVLVMIAAWIFLGGRIALLVGLGIPFTLAGAFASLFVMGETLNVMALLGVVIALGMLVDDAVVVVEAIHVRIERGAETLTACVDGLREVFAPVTASVLTTMAAFMPLMLLPGILGNFMKVVPMVVTLALAFSLLESYWMLPAHVAAMRLNLSRPNRIQRARSRIMQELRLFYIRRLVYVLRRPLRFLLICLLPLVGAIGLVASQQVRMEFFAFDAFPLFYVNVKMPPSASLAQSQAVAEEAARRVVANAEPGELVAAVPYAGLMMTETKPFFGDRFAQVLVSLDPKRMRERGMDAIVDGMRAAVEATPGPEELTFFILKGGPPVTKPVSVKVRGDEFDAILAAAADLKEMITTIPGSSDITDNYVPGRPQLTLVPDDDAIRRAGLSPAETLRVARLLADGETPVSFQHQGEKVEVRVRAAQRHWADAAALLAAPIALPGGGSVPLGTLARAEIQRGVDDIAHFNYRRAVTVEADLDKELTNETQAADLIRAAWSKMQSRHPGIDLDFSGILDDITESQNDIAVLFLFGIGVMYMILGAQFRSYFQPFLILITVPMAFSGVVFGLYVSGNPMSLYTLYGVVALSGIAVNSAIVLISAANDRRELGMSARHAIVYAARRRVIPILITSLTTIAGLFSLATGLGGESLLWGPVATAIVWGLAFSTLLTLFLTPLLYLTFMRWSEGRALRRAAKEATA</sequence>
<protein>
    <submittedName>
        <fullName evidence="2">Putative acriflavin resistance protein</fullName>
    </submittedName>
</protein>
<feature type="transmembrane region" description="Helical" evidence="1">
    <location>
        <begin position="895"/>
        <end position="916"/>
    </location>
</feature>